<dbReference type="AlphaFoldDB" id="A0A8H7RSN8"/>
<dbReference type="Pfam" id="PF00899">
    <property type="entry name" value="ThiF"/>
    <property type="match status" value="1"/>
</dbReference>
<gene>
    <name evidence="3" type="ORF">INT46_004184</name>
</gene>
<feature type="domain" description="THIF-type NAD/FAD binding fold" evidence="2">
    <location>
        <begin position="93"/>
        <end position="322"/>
    </location>
</feature>
<feature type="transmembrane region" description="Helical" evidence="1">
    <location>
        <begin position="20"/>
        <end position="40"/>
    </location>
</feature>
<reference evidence="3" key="1">
    <citation type="submission" date="2020-12" db="EMBL/GenBank/DDBJ databases">
        <title>Metabolic potential, ecology and presence of endohyphal bacteria is reflected in genomic diversity of Mucoromycotina.</title>
        <authorList>
            <person name="Muszewska A."/>
            <person name="Okrasinska A."/>
            <person name="Steczkiewicz K."/>
            <person name="Drgas O."/>
            <person name="Orlowska M."/>
            <person name="Perlinska-Lenart U."/>
            <person name="Aleksandrzak-Piekarczyk T."/>
            <person name="Szatraj K."/>
            <person name="Zielenkiewicz U."/>
            <person name="Pilsyk S."/>
            <person name="Malc E."/>
            <person name="Mieczkowski P."/>
            <person name="Kruszewska J.S."/>
            <person name="Biernat P."/>
            <person name="Pawlowska J."/>
        </authorList>
    </citation>
    <scope>NUCLEOTIDE SEQUENCE</scope>
    <source>
        <strain evidence="3">CBS 226.32</strain>
    </source>
</reference>
<keyword evidence="4" id="KW-1185">Reference proteome</keyword>
<keyword evidence="1" id="KW-0472">Membrane</keyword>
<evidence type="ECO:0000256" key="1">
    <source>
        <dbReference type="SAM" id="Phobius"/>
    </source>
</evidence>
<evidence type="ECO:0000259" key="2">
    <source>
        <dbReference type="Pfam" id="PF00899"/>
    </source>
</evidence>
<accession>A0A8H7RSN8</accession>
<dbReference type="CDD" id="cd00755">
    <property type="entry name" value="YgdL_like"/>
    <property type="match status" value="1"/>
</dbReference>
<dbReference type="InterPro" id="IPR035985">
    <property type="entry name" value="Ubiquitin-activating_enz"/>
</dbReference>
<dbReference type="InterPro" id="IPR000594">
    <property type="entry name" value="ThiF_NAD_FAD-bd"/>
</dbReference>
<comment type="caution">
    <text evidence="3">The sequence shown here is derived from an EMBL/GenBank/DDBJ whole genome shotgun (WGS) entry which is preliminary data.</text>
</comment>
<dbReference type="PANTHER" id="PTHR43267">
    <property type="entry name" value="TRNA THREONYLCARBAMOYLADENOSINE DEHYDRATASE"/>
    <property type="match status" value="1"/>
</dbReference>
<evidence type="ECO:0000313" key="4">
    <source>
        <dbReference type="Proteomes" id="UP000650833"/>
    </source>
</evidence>
<dbReference type="PANTHER" id="PTHR43267:SF2">
    <property type="entry name" value="TRNA THREONYLCARBAMOYLADENOSINE DEHYDRATASE 1-RELATED"/>
    <property type="match status" value="1"/>
</dbReference>
<dbReference type="InterPro" id="IPR045886">
    <property type="entry name" value="ThiF/MoeB/HesA"/>
</dbReference>
<evidence type="ECO:0000313" key="3">
    <source>
        <dbReference type="EMBL" id="KAG2215928.1"/>
    </source>
</evidence>
<dbReference type="Gene3D" id="3.40.50.720">
    <property type="entry name" value="NAD(P)-binding Rossmann-like Domain"/>
    <property type="match status" value="1"/>
</dbReference>
<dbReference type="GO" id="GO:0005741">
    <property type="term" value="C:mitochondrial outer membrane"/>
    <property type="evidence" value="ECO:0007669"/>
    <property type="project" value="TreeGrafter"/>
</dbReference>
<dbReference type="EMBL" id="JAEPRC010000002">
    <property type="protein sequence ID" value="KAG2215928.1"/>
    <property type="molecule type" value="Genomic_DNA"/>
</dbReference>
<feature type="transmembrane region" description="Helical" evidence="1">
    <location>
        <begin position="111"/>
        <end position="129"/>
    </location>
</feature>
<dbReference type="OrthoDB" id="10265862at2759"/>
<keyword evidence="1" id="KW-1133">Transmembrane helix</keyword>
<protein>
    <recommendedName>
        <fullName evidence="2">THIF-type NAD/FAD binding fold domain-containing protein</fullName>
    </recommendedName>
</protein>
<dbReference type="GO" id="GO:0008641">
    <property type="term" value="F:ubiquitin-like modifier activating enzyme activity"/>
    <property type="evidence" value="ECO:0007669"/>
    <property type="project" value="InterPro"/>
</dbReference>
<dbReference type="SUPFAM" id="SSF69572">
    <property type="entry name" value="Activating enzymes of the ubiquitin-like proteins"/>
    <property type="match status" value="1"/>
</dbReference>
<proteinExistence type="predicted"/>
<dbReference type="Proteomes" id="UP000650833">
    <property type="component" value="Unassembled WGS sequence"/>
</dbReference>
<dbReference type="GO" id="GO:0061503">
    <property type="term" value="F:tRNA threonylcarbamoyladenosine dehydratase"/>
    <property type="evidence" value="ECO:0007669"/>
    <property type="project" value="TreeGrafter"/>
</dbReference>
<keyword evidence="1" id="KW-0812">Transmembrane</keyword>
<dbReference type="GO" id="GO:0061504">
    <property type="term" value="P:cyclic threonylcarbamoyladenosine biosynthetic process"/>
    <property type="evidence" value="ECO:0007669"/>
    <property type="project" value="TreeGrafter"/>
</dbReference>
<organism evidence="3 4">
    <name type="scientific">Mucor plumbeus</name>
    <dbReference type="NCBI Taxonomy" id="97098"/>
    <lineage>
        <taxon>Eukaryota</taxon>
        <taxon>Fungi</taxon>
        <taxon>Fungi incertae sedis</taxon>
        <taxon>Mucoromycota</taxon>
        <taxon>Mucoromycotina</taxon>
        <taxon>Mucoromycetes</taxon>
        <taxon>Mucorales</taxon>
        <taxon>Mucorineae</taxon>
        <taxon>Mucoraceae</taxon>
        <taxon>Mucor</taxon>
    </lineage>
</organism>
<name>A0A8H7RSN8_9FUNG</name>
<sequence>MSQSVIGNISNYLEKHQQGARLTLTAVAASVLTASALIGYQRVTRSRLQGDKRALKRAVNEEQPAVISIIDEEMMKERKREPMDEALVLELLARNIAFFGHESVSKIRQSFVVILGAGAIGSWTALMLVRSGVEHVRIVDPGYVHLESMTRNAVAKIADIGKSKALILKKYINDIAPNAIVEVERTSLTEENMAELLADKPDFVVDTLPNVRDKVLLAKYCKEHNIKVVSAVSAGAKADPTLIQITDVNDTMTDPLARMYRRQLRKFGIDRGIPVVYSIEKSLHLDKKVPTFSPRSLPVLGPVASMFGMALVTYIIVQLAEFTAYKLPVNKMRDGVYSRLQKELAAREQVIFNNTTEVLDTKDVGYIFDEFWQGKSVISGAQDRMLVMTRWDSSKVSSLVNTVVMTKDEANLHDKLPKGTDLVAHYGSDIVEKVNGQFALEKKLEELWNSSKA</sequence>